<evidence type="ECO:0000256" key="2">
    <source>
        <dbReference type="ARBA" id="ARBA00022692"/>
    </source>
</evidence>
<dbReference type="AlphaFoldDB" id="A0A9D4Z674"/>
<sequence>MSDVSGLHITSDGRATHPAAPSPPKLRLMKVGYYAALLGIAAFSCMWVLWWLLSSEPADSPDGHYLDRLDKHIPSRFFRTDGYYGSVLIYQSAPFIIVALLSLVVVELRKKLNSSSSHETEKGISKSSPSLTTYPLVIKSFMGVLTSADVLFILGILFLVAYTFGRQCHLSFQDLEREYKENPSEFDDSLVIIKFAYAAYYMGRSAMIPFSLLWIPVSRGSPFLRLINMPFEHAVKYHIWLSMLSLFMLTLHGILYIVYYVGADEAKAIISWYVEGETYSVLAGVIATIAGLLMWVTSLSFFRRRWYEWFFGIHHLYIVFFVFWLYHVMWTIHFFIIPCLLFVVDRFLRMVQSQQSVDVLSAKLLESGSIEIKFAKSSTEGLLYYALSSWYLRFSSLSNLMKLQWHFFSVTSTEMDEKEELSIIIKPLGKWTTLLREKIVKYAKMGDNVKRNHCPFTFKAGVEGPYGDESNFFLEYKVLILVGGGIGVTPLLALLRDVLHRYRRGEKSLPSTIYMYHCVRKPEELCVLNSIDPSQILSDYQNYGLDIRVFVYVTSSSPDDFNQNIRGLIDNKEVLDLTTFEGVSYNPSNHTSREIFFSTSGPTPQTISSISPRGSPMWVGTIILASIVGFYVLWGLSNVFLVKQYDAYFTNYSRTHVVVACMILGTTIFGGIPTMIWWLKLKLHRKSKSYARSTSKVGILNSSPSMSEEDLNQLPKDAENANYQRGSPWNGTIQLACRPHWEEIFNTLNKEYKGQDIGVLVSGGLSMQEDVAGQCKLHSNLFGRDSSSNTFHYHPISFDL</sequence>
<dbReference type="InterPro" id="IPR050369">
    <property type="entry name" value="RBOH/FRE"/>
</dbReference>
<feature type="transmembrane region" description="Helical" evidence="7">
    <location>
        <begin position="198"/>
        <end position="217"/>
    </location>
</feature>
<evidence type="ECO:0000256" key="5">
    <source>
        <dbReference type="ARBA" id="ARBA00023136"/>
    </source>
</evidence>
<evidence type="ECO:0000256" key="1">
    <source>
        <dbReference type="ARBA" id="ARBA00004141"/>
    </source>
</evidence>
<evidence type="ECO:0000256" key="6">
    <source>
        <dbReference type="SAM" id="MobiDB-lite"/>
    </source>
</evidence>
<dbReference type="InterPro" id="IPR017927">
    <property type="entry name" value="FAD-bd_FR_type"/>
</dbReference>
<dbReference type="GO" id="GO:0016491">
    <property type="term" value="F:oxidoreductase activity"/>
    <property type="evidence" value="ECO:0007669"/>
    <property type="project" value="UniProtKB-KW"/>
</dbReference>
<feature type="transmembrane region" description="Helical" evidence="7">
    <location>
        <begin position="476"/>
        <end position="495"/>
    </location>
</feature>
<evidence type="ECO:0000256" key="7">
    <source>
        <dbReference type="SAM" id="Phobius"/>
    </source>
</evidence>
<evidence type="ECO:0000259" key="8">
    <source>
        <dbReference type="PROSITE" id="PS51384"/>
    </source>
</evidence>
<accession>A0A9D4Z674</accession>
<organism evidence="9 10">
    <name type="scientific">Adiantum capillus-veneris</name>
    <name type="common">Maidenhair fern</name>
    <dbReference type="NCBI Taxonomy" id="13818"/>
    <lineage>
        <taxon>Eukaryota</taxon>
        <taxon>Viridiplantae</taxon>
        <taxon>Streptophyta</taxon>
        <taxon>Embryophyta</taxon>
        <taxon>Tracheophyta</taxon>
        <taxon>Polypodiopsida</taxon>
        <taxon>Polypodiidae</taxon>
        <taxon>Polypodiales</taxon>
        <taxon>Pteridineae</taxon>
        <taxon>Pteridaceae</taxon>
        <taxon>Vittarioideae</taxon>
        <taxon>Adiantum</taxon>
    </lineage>
</organism>
<feature type="region of interest" description="Disordered" evidence="6">
    <location>
        <begin position="1"/>
        <end position="20"/>
    </location>
</feature>
<dbReference type="SUPFAM" id="SSF52343">
    <property type="entry name" value="Ferredoxin reductase-like, C-terminal NADP-linked domain"/>
    <property type="match status" value="1"/>
</dbReference>
<evidence type="ECO:0000313" key="10">
    <source>
        <dbReference type="Proteomes" id="UP000886520"/>
    </source>
</evidence>
<dbReference type="SFLD" id="SFLDG01168">
    <property type="entry name" value="Ferric_reductase_subgroup_(FRE"/>
    <property type="match status" value="1"/>
</dbReference>
<dbReference type="InterPro" id="IPR013112">
    <property type="entry name" value="FAD-bd_8"/>
</dbReference>
<feature type="transmembrane region" description="Helical" evidence="7">
    <location>
        <begin position="279"/>
        <end position="302"/>
    </location>
</feature>
<dbReference type="Gene3D" id="3.40.50.80">
    <property type="entry name" value="Nucleotide-binding domain of ferredoxin-NADP reductase (FNR) module"/>
    <property type="match status" value="2"/>
</dbReference>
<keyword evidence="4" id="KW-0560">Oxidoreductase</keyword>
<dbReference type="PANTHER" id="PTHR11972:SF194">
    <property type="entry name" value="FAD-BINDING FR-TYPE DOMAIN-CONTAINING PROTEIN"/>
    <property type="match status" value="1"/>
</dbReference>
<keyword evidence="3 7" id="KW-1133">Transmembrane helix</keyword>
<keyword evidence="10" id="KW-1185">Reference proteome</keyword>
<dbReference type="PROSITE" id="PS51384">
    <property type="entry name" value="FAD_FR"/>
    <property type="match status" value="1"/>
</dbReference>
<dbReference type="GO" id="GO:0005886">
    <property type="term" value="C:plasma membrane"/>
    <property type="evidence" value="ECO:0007669"/>
    <property type="project" value="TreeGrafter"/>
</dbReference>
<dbReference type="Pfam" id="PF01794">
    <property type="entry name" value="Ferric_reduct"/>
    <property type="match status" value="1"/>
</dbReference>
<keyword evidence="5 7" id="KW-0472">Membrane</keyword>
<feature type="transmembrane region" description="Helical" evidence="7">
    <location>
        <begin position="31"/>
        <end position="53"/>
    </location>
</feature>
<evidence type="ECO:0000256" key="3">
    <source>
        <dbReference type="ARBA" id="ARBA00022989"/>
    </source>
</evidence>
<feature type="transmembrane region" description="Helical" evidence="7">
    <location>
        <begin position="237"/>
        <end position="259"/>
    </location>
</feature>
<feature type="transmembrane region" description="Helical" evidence="7">
    <location>
        <begin position="141"/>
        <end position="164"/>
    </location>
</feature>
<dbReference type="Pfam" id="PF08022">
    <property type="entry name" value="FAD_binding_8"/>
    <property type="match status" value="1"/>
</dbReference>
<feature type="domain" description="FAD-binding FR-type" evidence="8">
    <location>
        <begin position="352"/>
        <end position="472"/>
    </location>
</feature>
<comment type="caution">
    <text evidence="9">The sequence shown here is derived from an EMBL/GenBank/DDBJ whole genome shotgun (WGS) entry which is preliminary data.</text>
</comment>
<dbReference type="InterPro" id="IPR013121">
    <property type="entry name" value="Fe_red_NAD-bd_6"/>
</dbReference>
<dbReference type="EMBL" id="JABFUD020000021">
    <property type="protein sequence ID" value="KAI5062829.1"/>
    <property type="molecule type" value="Genomic_DNA"/>
</dbReference>
<protein>
    <recommendedName>
        <fullName evidence="8">FAD-binding FR-type domain-containing protein</fullName>
    </recommendedName>
</protein>
<dbReference type="SFLD" id="SFLDS00052">
    <property type="entry name" value="Ferric_Reductase_Domain"/>
    <property type="match status" value="1"/>
</dbReference>
<comment type="subcellular location">
    <subcellularLocation>
        <location evidence="1">Membrane</location>
        <topology evidence="1">Multi-pass membrane protein</topology>
    </subcellularLocation>
</comment>
<dbReference type="CDD" id="cd06186">
    <property type="entry name" value="NOX_Duox_like_FAD_NADP"/>
    <property type="match status" value="1"/>
</dbReference>
<evidence type="ECO:0000313" key="9">
    <source>
        <dbReference type="EMBL" id="KAI5062829.1"/>
    </source>
</evidence>
<feature type="transmembrane region" description="Helical" evidence="7">
    <location>
        <begin position="657"/>
        <end position="679"/>
    </location>
</feature>
<dbReference type="Proteomes" id="UP000886520">
    <property type="component" value="Chromosome 21"/>
</dbReference>
<feature type="transmembrane region" description="Helical" evidence="7">
    <location>
        <begin position="309"/>
        <end position="326"/>
    </location>
</feature>
<feature type="transmembrane region" description="Helical" evidence="7">
    <location>
        <begin position="83"/>
        <end position="106"/>
    </location>
</feature>
<evidence type="ECO:0000256" key="4">
    <source>
        <dbReference type="ARBA" id="ARBA00023002"/>
    </source>
</evidence>
<name>A0A9D4Z674_ADICA</name>
<dbReference type="InterPro" id="IPR013130">
    <property type="entry name" value="Fe3_Rdtase_TM_dom"/>
</dbReference>
<dbReference type="PANTHER" id="PTHR11972">
    <property type="entry name" value="NADPH OXIDASE"/>
    <property type="match status" value="1"/>
</dbReference>
<proteinExistence type="predicted"/>
<dbReference type="OrthoDB" id="167398at2759"/>
<dbReference type="InterPro" id="IPR039261">
    <property type="entry name" value="FNR_nucleotide-bd"/>
</dbReference>
<reference evidence="9" key="1">
    <citation type="submission" date="2021-01" db="EMBL/GenBank/DDBJ databases">
        <title>Adiantum capillus-veneris genome.</title>
        <authorList>
            <person name="Fang Y."/>
            <person name="Liao Q."/>
        </authorList>
    </citation>
    <scope>NUCLEOTIDE SEQUENCE</scope>
    <source>
        <strain evidence="9">H3</strain>
        <tissue evidence="9">Leaf</tissue>
    </source>
</reference>
<dbReference type="Pfam" id="PF08030">
    <property type="entry name" value="NAD_binding_6"/>
    <property type="match status" value="1"/>
</dbReference>
<gene>
    <name evidence="9" type="ORF">GOP47_0021376</name>
</gene>
<feature type="transmembrane region" description="Helical" evidence="7">
    <location>
        <begin position="617"/>
        <end position="637"/>
    </location>
</feature>
<keyword evidence="2 7" id="KW-0812">Transmembrane</keyword>